<feature type="compositionally biased region" description="Basic and acidic residues" evidence="1">
    <location>
        <begin position="171"/>
        <end position="180"/>
    </location>
</feature>
<organism evidence="2 3">
    <name type="scientific">Lepraria neglecta</name>
    <dbReference type="NCBI Taxonomy" id="209136"/>
    <lineage>
        <taxon>Eukaryota</taxon>
        <taxon>Fungi</taxon>
        <taxon>Dikarya</taxon>
        <taxon>Ascomycota</taxon>
        <taxon>Pezizomycotina</taxon>
        <taxon>Lecanoromycetes</taxon>
        <taxon>OSLEUM clade</taxon>
        <taxon>Lecanoromycetidae</taxon>
        <taxon>Lecanorales</taxon>
        <taxon>Lecanorineae</taxon>
        <taxon>Stereocaulaceae</taxon>
        <taxon>Lepraria</taxon>
    </lineage>
</organism>
<dbReference type="EMBL" id="JASNWA010000004">
    <property type="protein sequence ID" value="KAK3176387.1"/>
    <property type="molecule type" value="Genomic_DNA"/>
</dbReference>
<feature type="region of interest" description="Disordered" evidence="1">
    <location>
        <begin position="171"/>
        <end position="205"/>
    </location>
</feature>
<dbReference type="Proteomes" id="UP001276659">
    <property type="component" value="Unassembled WGS sequence"/>
</dbReference>
<evidence type="ECO:0000313" key="3">
    <source>
        <dbReference type="Proteomes" id="UP001276659"/>
    </source>
</evidence>
<proteinExistence type="predicted"/>
<evidence type="ECO:0000313" key="2">
    <source>
        <dbReference type="EMBL" id="KAK3176387.1"/>
    </source>
</evidence>
<feature type="compositionally biased region" description="Acidic residues" evidence="1">
    <location>
        <begin position="187"/>
        <end position="205"/>
    </location>
</feature>
<name>A0AAD9ZDM2_9LECA</name>
<feature type="compositionally biased region" description="Polar residues" evidence="1">
    <location>
        <begin position="23"/>
        <end position="39"/>
    </location>
</feature>
<comment type="caution">
    <text evidence="2">The sequence shown here is derived from an EMBL/GenBank/DDBJ whole genome shotgun (WGS) entry which is preliminary data.</text>
</comment>
<evidence type="ECO:0000256" key="1">
    <source>
        <dbReference type="SAM" id="MobiDB-lite"/>
    </source>
</evidence>
<keyword evidence="3" id="KW-1185">Reference proteome</keyword>
<accession>A0AAD9ZDM2</accession>
<feature type="region of interest" description="Disordered" evidence="1">
    <location>
        <begin position="1"/>
        <end position="58"/>
    </location>
</feature>
<gene>
    <name evidence="2" type="ORF">OEA41_007710</name>
</gene>
<protein>
    <submittedName>
        <fullName evidence="2">Uncharacterized protein</fullName>
    </submittedName>
</protein>
<dbReference type="AlphaFoldDB" id="A0AAD9ZDM2"/>
<sequence length="205" mass="21943">MPQYASRPSRFSNLTFPDKNSRKNTPSQVSGYGTKTSGSAVGRAFNGGTGTYAEKGGRAAAVSHNGSAWSKSIAYGGNDSSSSSSSISPFQVSTRNIHTYTSGNASAGVIKGGSFAQAGPGGYAEAAYIDGSRYSMSVAYGGEKEHWWRKGKKGEKGVEYEYSIPEKLQEERLGGQRGRIESYYPESSDEGEDFEDSDDEGFSFY</sequence>
<reference evidence="2" key="1">
    <citation type="submission" date="2022-11" db="EMBL/GenBank/DDBJ databases">
        <title>Chromosomal genome sequence assembly and mating type (MAT) locus characterization of the leprose asexual lichenized fungus Lepraria neglecta (Nyl.) Erichsen.</title>
        <authorList>
            <person name="Allen J.L."/>
            <person name="Pfeffer B."/>
        </authorList>
    </citation>
    <scope>NUCLEOTIDE SEQUENCE</scope>
    <source>
        <strain evidence="2">Allen 5258</strain>
    </source>
</reference>